<sequence>TPCQRTRQCVCFGKRTIGTIQQSCIGATIERKSQPCCNAAQPTTPTPTPGCYWGQWGAWVYGPCVADGSSATATCQVRGVAVCYQTRECICSRGKRTFNTIPCRGDRRRSKLQDCCVSSTTVPPTTTKAATTTPPVPTTTTTKATTTTTKATTTTTKAPVCPQAAGYGDWGPWVCISPGNGVDCRRIINLPGYPKDLKKRGDPLVCKSIEDEVCTRFKTCVPCAEPGPQTCLQPVPRETKLFKCCVIQAKK</sequence>
<keyword evidence="3" id="KW-1185">Reference proteome</keyword>
<dbReference type="EMBL" id="CAIIXF020000218">
    <property type="protein sequence ID" value="CAH1803018.1"/>
    <property type="molecule type" value="Genomic_DNA"/>
</dbReference>
<organism evidence="2 3">
    <name type="scientific">Owenia fusiformis</name>
    <name type="common">Polychaete worm</name>
    <dbReference type="NCBI Taxonomy" id="6347"/>
    <lineage>
        <taxon>Eukaryota</taxon>
        <taxon>Metazoa</taxon>
        <taxon>Spiralia</taxon>
        <taxon>Lophotrochozoa</taxon>
        <taxon>Annelida</taxon>
        <taxon>Polychaeta</taxon>
        <taxon>Sedentaria</taxon>
        <taxon>Canalipalpata</taxon>
        <taxon>Sabellida</taxon>
        <taxon>Oweniida</taxon>
        <taxon>Oweniidae</taxon>
        <taxon>Owenia</taxon>
    </lineage>
</organism>
<evidence type="ECO:0000313" key="2">
    <source>
        <dbReference type="EMBL" id="CAH1803018.1"/>
    </source>
</evidence>
<reference evidence="2" key="1">
    <citation type="submission" date="2022-03" db="EMBL/GenBank/DDBJ databases">
        <authorList>
            <person name="Martin C."/>
        </authorList>
    </citation>
    <scope>NUCLEOTIDE SEQUENCE</scope>
</reference>
<dbReference type="Proteomes" id="UP000749559">
    <property type="component" value="Unassembled WGS sequence"/>
</dbReference>
<feature type="region of interest" description="Disordered" evidence="1">
    <location>
        <begin position="126"/>
        <end position="147"/>
    </location>
</feature>
<protein>
    <submittedName>
        <fullName evidence="2">Uncharacterized protein</fullName>
    </submittedName>
</protein>
<name>A0A8S4QFG3_OWEFU</name>
<proteinExistence type="predicted"/>
<accession>A0A8S4QFG3</accession>
<dbReference type="AlphaFoldDB" id="A0A8S4QFG3"/>
<evidence type="ECO:0000256" key="1">
    <source>
        <dbReference type="SAM" id="MobiDB-lite"/>
    </source>
</evidence>
<evidence type="ECO:0000313" key="3">
    <source>
        <dbReference type="Proteomes" id="UP000749559"/>
    </source>
</evidence>
<gene>
    <name evidence="2" type="ORF">OFUS_LOCUS26647</name>
</gene>
<feature type="non-terminal residue" evidence="2">
    <location>
        <position position="251"/>
    </location>
</feature>
<comment type="caution">
    <text evidence="2">The sequence shown here is derived from an EMBL/GenBank/DDBJ whole genome shotgun (WGS) entry which is preliminary data.</text>
</comment>